<dbReference type="KEGG" id="pez:HWQ56_09925"/>
<dbReference type="InterPro" id="IPR017853">
    <property type="entry name" value="GH"/>
</dbReference>
<organism evidence="2 3">
    <name type="scientific">Pseudomonas eucalypticola</name>
    <dbReference type="NCBI Taxonomy" id="2599595"/>
    <lineage>
        <taxon>Bacteria</taxon>
        <taxon>Pseudomonadati</taxon>
        <taxon>Pseudomonadota</taxon>
        <taxon>Gammaproteobacteria</taxon>
        <taxon>Pseudomonadales</taxon>
        <taxon>Pseudomonadaceae</taxon>
        <taxon>Pseudomonas</taxon>
    </lineage>
</organism>
<keyword evidence="3" id="KW-1185">Reference proteome</keyword>
<gene>
    <name evidence="2" type="ORF">HWQ56_09925</name>
</gene>
<dbReference type="SUPFAM" id="SSF51445">
    <property type="entry name" value="(Trans)glycosidases"/>
    <property type="match status" value="1"/>
</dbReference>
<name>A0A7D5H2S2_9PSED</name>
<dbReference type="GO" id="GO:0004553">
    <property type="term" value="F:hydrolase activity, hydrolyzing O-glycosyl compounds"/>
    <property type="evidence" value="ECO:0007669"/>
    <property type="project" value="TreeGrafter"/>
</dbReference>
<dbReference type="Gene3D" id="3.20.20.80">
    <property type="entry name" value="Glycosidases"/>
    <property type="match status" value="1"/>
</dbReference>
<dbReference type="RefSeq" id="WP_158153900.1">
    <property type="nucleotide sequence ID" value="NZ_CP056030.1"/>
</dbReference>
<evidence type="ECO:0000256" key="1">
    <source>
        <dbReference type="SAM" id="SignalP"/>
    </source>
</evidence>
<feature type="chain" id="PRO_5028941137" evidence="1">
    <location>
        <begin position="21"/>
        <end position="439"/>
    </location>
</feature>
<feature type="signal peptide" evidence="1">
    <location>
        <begin position="1"/>
        <end position="20"/>
    </location>
</feature>
<dbReference type="Proteomes" id="UP000509568">
    <property type="component" value="Chromosome"/>
</dbReference>
<protein>
    <submittedName>
        <fullName evidence="2">Cellulase family glycosylhydrolase</fullName>
    </submittedName>
</protein>
<keyword evidence="1" id="KW-0732">Signal</keyword>
<sequence length="439" mass="48486">MWKKPIVWIPALLAVAVAFSALQWSDKAEADITLKGPRAVQWSDFLGVNAQFQYFDPAVYQKQMAALDDLGLTWVRLTIHWPIIEPTQNNFDLTALDGAMTAMATHKYNILAYMVGSASFDSSAPTNVASRDQYPPTDFSLFADRMTMLAKRYPQVNTWQVWNEPNIIWLPKEDPSAYGNLLFTTAKAIRNAIPDKPVATAGMAYYSQMHSTDGLMLADLLTQGLPTANIVAAYHPYSEYPEGDDTTAKDFLQRGNYINSALHAKGVTQVWATEWGWSSYAGPVEMQAIIGVDGQADYTLRRLALMSAMDYQRIFLFNLSDLDARASARDQYYGLVDINGSPKPVYTALKNFLGVTGARLEPADAPTYTNGPGDLYNVAWTRADGSHLWLFWSASGSSVTLPSVTSAALFDPLKGTRTDLANAQGISVPLKTSLQMLVW</sequence>
<dbReference type="PANTHER" id="PTHR12631">
    <property type="entry name" value="ALPHA-L-IDURONIDASE"/>
    <property type="match status" value="1"/>
</dbReference>
<dbReference type="EMBL" id="CP056030">
    <property type="protein sequence ID" value="QKZ04082.1"/>
    <property type="molecule type" value="Genomic_DNA"/>
</dbReference>
<evidence type="ECO:0000313" key="3">
    <source>
        <dbReference type="Proteomes" id="UP000509568"/>
    </source>
</evidence>
<keyword evidence="2" id="KW-0378">Hydrolase</keyword>
<proteinExistence type="predicted"/>
<dbReference type="PANTHER" id="PTHR12631:SF10">
    <property type="entry name" value="BETA-XYLOSIDASE-LIKE PROTEIN-RELATED"/>
    <property type="match status" value="1"/>
</dbReference>
<accession>A0A7D5H2S2</accession>
<reference evidence="2 3" key="1">
    <citation type="submission" date="2020-06" db="EMBL/GenBank/DDBJ databases">
        <title>Pseudomonas eucalypticola sp. nov., an endophyte of Eucalyptus dunnii leaves with biocontrol ability of eucalyptus leaf blight.</title>
        <authorList>
            <person name="Liu Y."/>
            <person name="Song Z."/>
            <person name="Zeng H."/>
            <person name="Lu M."/>
            <person name="Wang X."/>
            <person name="Lian X."/>
            <person name="Zhang Q."/>
        </authorList>
    </citation>
    <scope>NUCLEOTIDE SEQUENCE [LARGE SCALE GENOMIC DNA]</scope>
    <source>
        <strain evidence="2 3">NP-1</strain>
    </source>
</reference>
<dbReference type="AlphaFoldDB" id="A0A7D5H2S2"/>
<dbReference type="InterPro" id="IPR051923">
    <property type="entry name" value="Glycosyl_Hydrolase_39"/>
</dbReference>
<evidence type="ECO:0000313" key="2">
    <source>
        <dbReference type="EMBL" id="QKZ04082.1"/>
    </source>
</evidence>